<dbReference type="AlphaFoldDB" id="A0AAW1L4C5"/>
<accession>A0AAW1L4C5</accession>
<keyword evidence="2" id="KW-1185">Reference proteome</keyword>
<gene>
    <name evidence="1" type="ORF">QE152_g19177</name>
</gene>
<dbReference type="Proteomes" id="UP001458880">
    <property type="component" value="Unassembled WGS sequence"/>
</dbReference>
<evidence type="ECO:0000313" key="2">
    <source>
        <dbReference type="Proteomes" id="UP001458880"/>
    </source>
</evidence>
<reference evidence="1 2" key="1">
    <citation type="journal article" date="2024" name="BMC Genomics">
        <title>De novo assembly and annotation of Popillia japonica's genome with initial clues to its potential as an invasive pest.</title>
        <authorList>
            <person name="Cucini C."/>
            <person name="Boschi S."/>
            <person name="Funari R."/>
            <person name="Cardaioli E."/>
            <person name="Iannotti N."/>
            <person name="Marturano G."/>
            <person name="Paoli F."/>
            <person name="Bruttini M."/>
            <person name="Carapelli A."/>
            <person name="Frati F."/>
            <person name="Nardi F."/>
        </authorList>
    </citation>
    <scope>NUCLEOTIDE SEQUENCE [LARGE SCALE GENOMIC DNA]</scope>
    <source>
        <strain evidence="1">DMR45628</strain>
    </source>
</reference>
<protein>
    <submittedName>
        <fullName evidence="1">Uncharacterized protein</fullName>
    </submittedName>
</protein>
<evidence type="ECO:0000313" key="1">
    <source>
        <dbReference type="EMBL" id="KAK9727404.1"/>
    </source>
</evidence>
<name>A0AAW1L4C5_POPJA</name>
<dbReference type="EMBL" id="JASPKY010000179">
    <property type="protein sequence ID" value="KAK9727404.1"/>
    <property type="molecule type" value="Genomic_DNA"/>
</dbReference>
<proteinExistence type="predicted"/>
<organism evidence="1 2">
    <name type="scientific">Popillia japonica</name>
    <name type="common">Japanese beetle</name>
    <dbReference type="NCBI Taxonomy" id="7064"/>
    <lineage>
        <taxon>Eukaryota</taxon>
        <taxon>Metazoa</taxon>
        <taxon>Ecdysozoa</taxon>
        <taxon>Arthropoda</taxon>
        <taxon>Hexapoda</taxon>
        <taxon>Insecta</taxon>
        <taxon>Pterygota</taxon>
        <taxon>Neoptera</taxon>
        <taxon>Endopterygota</taxon>
        <taxon>Coleoptera</taxon>
        <taxon>Polyphaga</taxon>
        <taxon>Scarabaeiformia</taxon>
        <taxon>Scarabaeidae</taxon>
        <taxon>Rutelinae</taxon>
        <taxon>Popillia</taxon>
    </lineage>
</organism>
<sequence length="97" mass="11540">MKKSRNEEVEECNFMWFVQTRSLGQPKFGSLSCEKALFQVLKRVQVGWKKFKRRHGIRELEIQGERLYADLTSAESFIGVLRVFVEEEEYDKDFICI</sequence>
<comment type="caution">
    <text evidence="1">The sequence shown here is derived from an EMBL/GenBank/DDBJ whole genome shotgun (WGS) entry which is preliminary data.</text>
</comment>